<name>A0A5M6D1J3_9BACT</name>
<comment type="caution">
    <text evidence="3">The sequence shown here is derived from an EMBL/GenBank/DDBJ whole genome shotgun (WGS) entry which is preliminary data.</text>
</comment>
<dbReference type="Proteomes" id="UP000324479">
    <property type="component" value="Unassembled WGS sequence"/>
</dbReference>
<evidence type="ECO:0000313" key="4">
    <source>
        <dbReference type="Proteomes" id="UP000324479"/>
    </source>
</evidence>
<accession>A0A5M6D1J3</accession>
<feature type="signal peptide" evidence="2">
    <location>
        <begin position="1"/>
        <end position="28"/>
    </location>
</feature>
<feature type="region of interest" description="Disordered" evidence="1">
    <location>
        <begin position="253"/>
        <end position="307"/>
    </location>
</feature>
<feature type="compositionally biased region" description="Polar residues" evidence="1">
    <location>
        <begin position="410"/>
        <end position="460"/>
    </location>
</feature>
<evidence type="ECO:0000256" key="2">
    <source>
        <dbReference type="SAM" id="SignalP"/>
    </source>
</evidence>
<feature type="compositionally biased region" description="Basic and acidic residues" evidence="1">
    <location>
        <begin position="253"/>
        <end position="267"/>
    </location>
</feature>
<reference evidence="3 4" key="1">
    <citation type="submission" date="2019-08" db="EMBL/GenBank/DDBJ databases">
        <authorList>
            <person name="Dhanesh K."/>
            <person name="Kumar G."/>
            <person name="Sasikala C."/>
            <person name="Venkata Ramana C."/>
        </authorList>
    </citation>
    <scope>NUCLEOTIDE SEQUENCE [LARGE SCALE GENOMIC DNA]</scope>
    <source>
        <strain evidence="3 4">JC645</strain>
    </source>
</reference>
<organism evidence="3 4">
    <name type="scientific">Roseiconus nitratireducens</name>
    <dbReference type="NCBI Taxonomy" id="2605748"/>
    <lineage>
        <taxon>Bacteria</taxon>
        <taxon>Pseudomonadati</taxon>
        <taxon>Planctomycetota</taxon>
        <taxon>Planctomycetia</taxon>
        <taxon>Pirellulales</taxon>
        <taxon>Pirellulaceae</taxon>
        <taxon>Roseiconus</taxon>
    </lineage>
</organism>
<proteinExistence type="predicted"/>
<evidence type="ECO:0000313" key="3">
    <source>
        <dbReference type="EMBL" id="KAA5541377.1"/>
    </source>
</evidence>
<dbReference type="AlphaFoldDB" id="A0A5M6D1J3"/>
<feature type="compositionally biased region" description="Polar residues" evidence="1">
    <location>
        <begin position="298"/>
        <end position="307"/>
    </location>
</feature>
<evidence type="ECO:0000256" key="1">
    <source>
        <dbReference type="SAM" id="MobiDB-lite"/>
    </source>
</evidence>
<gene>
    <name evidence="3" type="ORF">FYK55_17550</name>
</gene>
<feature type="region of interest" description="Disordered" evidence="1">
    <location>
        <begin position="390"/>
        <end position="460"/>
    </location>
</feature>
<dbReference type="RefSeq" id="WP_150077762.1">
    <property type="nucleotide sequence ID" value="NZ_VWOX01000010.1"/>
</dbReference>
<dbReference type="EMBL" id="VWOX01000010">
    <property type="protein sequence ID" value="KAA5541377.1"/>
    <property type="molecule type" value="Genomic_DNA"/>
</dbReference>
<feature type="chain" id="PRO_5024275655" description="Secreted protein" evidence="2">
    <location>
        <begin position="29"/>
        <end position="689"/>
    </location>
</feature>
<keyword evidence="2" id="KW-0732">Signal</keyword>
<protein>
    <recommendedName>
        <fullName evidence="5">Secreted protein</fullName>
    </recommendedName>
</protein>
<sequence>MDVLLNSKTLRLLPVSILLGVLCWPSHAQQPLVDPEPVDAVEETAPYVVFVAQASSFARCGPGEDHYRTDPLRQGQELEVYLETGDGWLGIRPPEDSFCWLPAHATDLSSDGSTATVRDDETVVWIGTQLGRARRYRWQVQLNAGEQVSVIGKMERDGKEGPETWLRIVPPSGEFRWVHRDQVVESAEQLVEQTRIAKSEDRPEDAQQAVAGDAFAKRGEVSGESDLAEMSAGVLQTAANLAAEIGAAAESRDVAVAEESDSSRELSDQQSSRRNPQALQAAADMPDLRPVPTVASDGMTSSAATKRTVSLDRPFQVHRDADPEDFEDRGAVIGSGLRQEWQDDLGKSVLADDASKEAASASVLAEPIRRVTDVVANFISPPRLIQIDASESPNALAPPGTADRRWMVGSTRTSPINNGSGAQAGSTNQSIAQAGSDPNLSNLTTSIPPSLSATTTQGTVSGNGVQGTEILGNGVLQTSFETVAPKARVVSTAQISRAEQAVAAADLAEVQRILSKLMAEGASADELNPLIRRLEVLGQQIPPDQTAPLRETMQRAQQYRNLAARRDGVTTIQSDAVAAGGDLAISTVATAGSGAPVGGNRLSVPATAPPPLNDAGGATGYLVQVYSSRPDSPPFALTDDSGLTVAYVTPYPGVNLRPHLNNRVSVVGKEKMLQGMSTPHILADSIQRR</sequence>
<feature type="compositionally biased region" description="Polar residues" evidence="1">
    <location>
        <begin position="268"/>
        <end position="278"/>
    </location>
</feature>
<keyword evidence="4" id="KW-1185">Reference proteome</keyword>
<evidence type="ECO:0008006" key="5">
    <source>
        <dbReference type="Google" id="ProtNLM"/>
    </source>
</evidence>